<dbReference type="GO" id="GO:0004622">
    <property type="term" value="F:phosphatidylcholine lysophospholipase activity"/>
    <property type="evidence" value="ECO:0007669"/>
    <property type="project" value="TreeGrafter"/>
</dbReference>
<dbReference type="RefSeq" id="WP_282200719.1">
    <property type="nucleotide sequence ID" value="NZ_BOQE01000001.1"/>
</dbReference>
<evidence type="ECO:0000313" key="3">
    <source>
        <dbReference type="Proteomes" id="UP001057291"/>
    </source>
</evidence>
<dbReference type="InterPro" id="IPR036514">
    <property type="entry name" value="SGNH_hydro_sf"/>
</dbReference>
<feature type="domain" description="SGNH hydrolase-type esterase" evidence="1">
    <location>
        <begin position="142"/>
        <end position="339"/>
    </location>
</feature>
<dbReference type="EMBL" id="BOQE01000001">
    <property type="protein sequence ID" value="GIM47776.1"/>
    <property type="molecule type" value="Genomic_DNA"/>
</dbReference>
<comment type="caution">
    <text evidence="2">The sequence shown here is derived from an EMBL/GenBank/DDBJ whole genome shotgun (WGS) entry which is preliminary data.</text>
</comment>
<dbReference type="Pfam" id="PF13472">
    <property type="entry name" value="Lipase_GDSL_2"/>
    <property type="match status" value="1"/>
</dbReference>
<gene>
    <name evidence="2" type="ORF">DNHGIG_33250</name>
</gene>
<protein>
    <recommendedName>
        <fullName evidence="1">SGNH hydrolase-type esterase domain-containing protein</fullName>
    </recommendedName>
</protein>
<dbReference type="InterPro" id="IPR013830">
    <property type="entry name" value="SGNH_hydro"/>
</dbReference>
<dbReference type="InterPro" id="IPR051532">
    <property type="entry name" value="Ester_Hydrolysis_Enzymes"/>
</dbReference>
<reference evidence="2" key="1">
    <citation type="journal article" date="2023" name="Int. J. Syst. Evol. Microbiol.">
        <title>Collibacillus ludicampi gen. nov., sp. nov., a new soil bacterium of the family Alicyclobacillaceae.</title>
        <authorList>
            <person name="Jojima T."/>
            <person name="Ioku Y."/>
            <person name="Fukuta Y."/>
            <person name="Shirasaka N."/>
            <person name="Matsumura Y."/>
            <person name="Mori M."/>
        </authorList>
    </citation>
    <scope>NUCLEOTIDE SEQUENCE</scope>
    <source>
        <strain evidence="2">TP075</strain>
    </source>
</reference>
<dbReference type="PANTHER" id="PTHR30383">
    <property type="entry name" value="THIOESTERASE 1/PROTEASE 1/LYSOPHOSPHOLIPASE L1"/>
    <property type="match status" value="1"/>
</dbReference>
<evidence type="ECO:0000259" key="1">
    <source>
        <dbReference type="Pfam" id="PF13472"/>
    </source>
</evidence>
<keyword evidence="3" id="KW-1185">Reference proteome</keyword>
<name>A0AAV4LJ41_9BACL</name>
<proteinExistence type="predicted"/>
<dbReference type="AlphaFoldDB" id="A0AAV4LJ41"/>
<dbReference type="SUPFAM" id="SSF52266">
    <property type="entry name" value="SGNH hydrolase"/>
    <property type="match status" value="1"/>
</dbReference>
<dbReference type="PANTHER" id="PTHR30383:SF27">
    <property type="entry name" value="SPORE GERMINATION LIPASE LIPC"/>
    <property type="match status" value="1"/>
</dbReference>
<accession>A0AAV4LJ41</accession>
<sequence>MFLARRRAFLVILFIISALLYVWLQHKQSDEGQERPITYREFEEMVSVMIGSRVDRDKSISAQWLTRTDVKKLLLQSLSQKNWKYTSGTLQEFPVYAPVTSSELERMLDRQIGLRPDRRFVTKKEAVHLLDRLFHGKVVYTALGDSLARGVGDHSRMKEQIGYVGRFRTFLEKTEKRTVITNNLGIKGLTSSELLMMIRQNPSVREAIREATLLSVHIGGNDLLEAARAKEPNRELENNLVRFRENWNMILIEIRKLNPQAELLVLNNYIPFPRNHPYHHFAAWWISKYNRVIETSVRRLEKSDPFFLGLASLPPVFDKHEDEYISKLDGVHPNGTGYQMIANEIIHVYQAS</sequence>
<dbReference type="Gene3D" id="3.40.50.1110">
    <property type="entry name" value="SGNH hydrolase"/>
    <property type="match status" value="1"/>
</dbReference>
<evidence type="ECO:0000313" key="2">
    <source>
        <dbReference type="EMBL" id="GIM47776.1"/>
    </source>
</evidence>
<dbReference type="Proteomes" id="UP001057291">
    <property type="component" value="Unassembled WGS sequence"/>
</dbReference>
<organism evidence="2 3">
    <name type="scientific">Collibacillus ludicampi</name>
    <dbReference type="NCBI Taxonomy" id="2771369"/>
    <lineage>
        <taxon>Bacteria</taxon>
        <taxon>Bacillati</taxon>
        <taxon>Bacillota</taxon>
        <taxon>Bacilli</taxon>
        <taxon>Bacillales</taxon>
        <taxon>Alicyclobacillaceae</taxon>
        <taxon>Collibacillus</taxon>
    </lineage>
</organism>